<accession>A0AAU9L7E2</accession>
<dbReference type="Proteomes" id="UP001160483">
    <property type="component" value="Unassembled WGS sequence"/>
</dbReference>
<evidence type="ECO:0000313" key="2">
    <source>
        <dbReference type="EMBL" id="CAH0481523.1"/>
    </source>
</evidence>
<feature type="chain" id="PRO_5043482430" evidence="1">
    <location>
        <begin position="24"/>
        <end position="155"/>
    </location>
</feature>
<dbReference type="EMBL" id="CAKKTJ010000329">
    <property type="protein sequence ID" value="CAH0481523.1"/>
    <property type="molecule type" value="Genomic_DNA"/>
</dbReference>
<evidence type="ECO:0000313" key="5">
    <source>
        <dbReference type="Proteomes" id="UP001160483"/>
    </source>
</evidence>
<name>A0AAU9L7E2_9STRA</name>
<keyword evidence="1" id="KW-0732">Signal</keyword>
<gene>
    <name evidence="3" type="ORF">PBS001_LOCUS240</name>
    <name evidence="2" type="ORF">PBS003_LOCUS8128</name>
</gene>
<proteinExistence type="predicted"/>
<comment type="caution">
    <text evidence="2">The sequence shown here is derived from an EMBL/GenBank/DDBJ whole genome shotgun (WGS) entry which is preliminary data.</text>
</comment>
<feature type="signal peptide" evidence="1">
    <location>
        <begin position="1"/>
        <end position="23"/>
    </location>
</feature>
<keyword evidence="4" id="KW-1185">Reference proteome</keyword>
<organism evidence="2 5">
    <name type="scientific">Peronospora belbahrii</name>
    <dbReference type="NCBI Taxonomy" id="622444"/>
    <lineage>
        <taxon>Eukaryota</taxon>
        <taxon>Sar</taxon>
        <taxon>Stramenopiles</taxon>
        <taxon>Oomycota</taxon>
        <taxon>Peronosporomycetes</taxon>
        <taxon>Peronosporales</taxon>
        <taxon>Peronosporaceae</taxon>
        <taxon>Peronospora</taxon>
    </lineage>
</organism>
<evidence type="ECO:0000313" key="3">
    <source>
        <dbReference type="EMBL" id="CAH0513427.1"/>
    </source>
</evidence>
<evidence type="ECO:0000313" key="4">
    <source>
        <dbReference type="Proteomes" id="UP001158986"/>
    </source>
</evidence>
<evidence type="ECO:0000256" key="1">
    <source>
        <dbReference type="SAM" id="SignalP"/>
    </source>
</evidence>
<protein>
    <submittedName>
        <fullName evidence="2">Uncharacterized protein</fullName>
    </submittedName>
</protein>
<sequence length="155" mass="16800">MSPLNRLVMGVMILVLASGLSISENVPRDLMSIDVNAAPVTPRNGFGSPVVSSDIVYDEANRGGTVTVSTYEGNGLWTWLKTAITKIRDAGSRLLPGVGPRSHQGEGTVLITEDKEAGTITIQVINDIERFKLFVKLSQRVMQHAPLRLRGTTNE</sequence>
<dbReference type="EMBL" id="CAKLCB010000012">
    <property type="protein sequence ID" value="CAH0513427.1"/>
    <property type="molecule type" value="Genomic_DNA"/>
</dbReference>
<reference evidence="2 4" key="1">
    <citation type="submission" date="2021-11" db="EMBL/GenBank/DDBJ databases">
        <authorList>
            <person name="Islam A."/>
            <person name="Islam S."/>
            <person name="Flora M.S."/>
            <person name="Rahman M."/>
            <person name="Ziaur R.M."/>
            <person name="Epstein J.H."/>
            <person name="Hassan M."/>
            <person name="Klassen M."/>
            <person name="Woodard K."/>
            <person name="Webb A."/>
            <person name="Webby R.J."/>
            <person name="El Zowalaty M.E."/>
        </authorList>
    </citation>
    <scope>NUCLEOTIDE SEQUENCE</scope>
    <source>
        <strain evidence="3">Pbs1</strain>
        <strain evidence="2">Pbs3</strain>
    </source>
</reference>
<dbReference type="AlphaFoldDB" id="A0AAU9L7E2"/>
<dbReference type="Proteomes" id="UP001158986">
    <property type="component" value="Unassembled WGS sequence"/>
</dbReference>